<evidence type="ECO:0000256" key="10">
    <source>
        <dbReference type="ARBA" id="ARBA00022989"/>
    </source>
</evidence>
<keyword evidence="7" id="KW-0547">Nucleotide-binding</keyword>
<dbReference type="OrthoDB" id="4062651at2759"/>
<dbReference type="InterPro" id="IPR001245">
    <property type="entry name" value="Ser-Thr/Tyr_kinase_cat_dom"/>
</dbReference>
<dbReference type="EMBL" id="WOCE01000022">
    <property type="protein sequence ID" value="KAE9588190.1"/>
    <property type="molecule type" value="Genomic_DNA"/>
</dbReference>
<evidence type="ECO:0000256" key="8">
    <source>
        <dbReference type="ARBA" id="ARBA00022777"/>
    </source>
</evidence>
<keyword evidence="9" id="KW-0067">ATP-binding</keyword>
<keyword evidence="5" id="KW-0808">Transferase</keyword>
<evidence type="ECO:0000256" key="7">
    <source>
        <dbReference type="ARBA" id="ARBA00022741"/>
    </source>
</evidence>
<evidence type="ECO:0000256" key="6">
    <source>
        <dbReference type="ARBA" id="ARBA00022692"/>
    </source>
</evidence>
<comment type="catalytic activity">
    <reaction evidence="13">
        <text>L-seryl-[protein] + ATP = O-phospho-L-seryl-[protein] + ADP + H(+)</text>
        <dbReference type="Rhea" id="RHEA:17989"/>
        <dbReference type="Rhea" id="RHEA-COMP:9863"/>
        <dbReference type="Rhea" id="RHEA-COMP:11604"/>
        <dbReference type="ChEBI" id="CHEBI:15378"/>
        <dbReference type="ChEBI" id="CHEBI:29999"/>
        <dbReference type="ChEBI" id="CHEBI:30616"/>
        <dbReference type="ChEBI" id="CHEBI:83421"/>
        <dbReference type="ChEBI" id="CHEBI:456216"/>
        <dbReference type="EC" id="2.7.11.1"/>
    </reaction>
</comment>
<evidence type="ECO:0000256" key="2">
    <source>
        <dbReference type="ARBA" id="ARBA00012513"/>
    </source>
</evidence>
<keyword evidence="10 14" id="KW-1133">Transmembrane helix</keyword>
<dbReference type="PROSITE" id="PS50011">
    <property type="entry name" value="PROTEIN_KINASE_DOM"/>
    <property type="match status" value="1"/>
</dbReference>
<keyword evidence="11 14" id="KW-0472">Membrane</keyword>
<dbReference type="AlphaFoldDB" id="A0A6A4NFG8"/>
<dbReference type="GO" id="GO:0005524">
    <property type="term" value="F:ATP binding"/>
    <property type="evidence" value="ECO:0007669"/>
    <property type="project" value="UniProtKB-KW"/>
</dbReference>
<sequence>MICPDTHRELVHHSSKPQTFKRTVFFPPLCHMLLSSVLMVVLLSTKGDKQNKYYFVVWHSIYNFHFRLISDASTAAYRYLAPEYAATGKLTDKSDVFSYGVMLLELITGKQPVDSNRSDTDSLVDWARPLLECSLEEVDFDSLTDPRLQNEFDPNELARMVACAAACIRHSARRRPRMSQVLRALEGDVSLADLNEGITRAYSSYGSTDYDTSPYRDDMKIFRNTAYGGGTQGYGASSGYSAANNK</sequence>
<feature type="domain" description="Protein kinase" evidence="15">
    <location>
        <begin position="1"/>
        <end position="191"/>
    </location>
</feature>
<keyword evidence="4" id="KW-0723">Serine/threonine-protein kinase</keyword>
<dbReference type="PANTHER" id="PTHR47982">
    <property type="entry name" value="PROLINE-RICH RECEPTOR-LIKE PROTEIN KINASE PERK4"/>
    <property type="match status" value="1"/>
</dbReference>
<dbReference type="Proteomes" id="UP000447434">
    <property type="component" value="Chromosome 22"/>
</dbReference>
<reference evidence="17" key="1">
    <citation type="journal article" date="2020" name="Nat. Commun.">
        <title>Genome sequence of the cluster root forming white lupin.</title>
        <authorList>
            <person name="Hufnagel B."/>
            <person name="Marques A."/>
            <person name="Soriano A."/>
            <person name="Marques L."/>
            <person name="Divol F."/>
            <person name="Doumas P."/>
            <person name="Sallet E."/>
            <person name="Mancinotti D."/>
            <person name="Carrere S."/>
            <person name="Marande W."/>
            <person name="Arribat S."/>
            <person name="Keller J."/>
            <person name="Huneau C."/>
            <person name="Blein T."/>
            <person name="Aime D."/>
            <person name="Laguerre M."/>
            <person name="Taylor J."/>
            <person name="Schubert V."/>
            <person name="Nelson M."/>
            <person name="Geu-Flores F."/>
            <person name="Crespi M."/>
            <person name="Gallardo-Guerrero K."/>
            <person name="Delaux P.-M."/>
            <person name="Salse J."/>
            <person name="Berges H."/>
            <person name="Guyot R."/>
            <person name="Gouzy J."/>
            <person name="Peret B."/>
        </authorList>
    </citation>
    <scope>NUCLEOTIDE SEQUENCE [LARGE SCALE GENOMIC DNA]</scope>
    <source>
        <strain evidence="17">cv. Amiga</strain>
    </source>
</reference>
<gene>
    <name evidence="16" type="ORF">Lalb_Chr22g0352771</name>
</gene>
<dbReference type="InterPro" id="IPR000719">
    <property type="entry name" value="Prot_kinase_dom"/>
</dbReference>
<keyword evidence="6 14" id="KW-0812">Transmembrane</keyword>
<dbReference type="GO" id="GO:0004674">
    <property type="term" value="F:protein serine/threonine kinase activity"/>
    <property type="evidence" value="ECO:0007669"/>
    <property type="project" value="UniProtKB-KW"/>
</dbReference>
<organism evidence="16 17">
    <name type="scientific">Lupinus albus</name>
    <name type="common">White lupine</name>
    <name type="synonym">Lupinus termis</name>
    <dbReference type="NCBI Taxonomy" id="3870"/>
    <lineage>
        <taxon>Eukaryota</taxon>
        <taxon>Viridiplantae</taxon>
        <taxon>Streptophyta</taxon>
        <taxon>Embryophyta</taxon>
        <taxon>Tracheophyta</taxon>
        <taxon>Spermatophyta</taxon>
        <taxon>Magnoliopsida</taxon>
        <taxon>eudicotyledons</taxon>
        <taxon>Gunneridae</taxon>
        <taxon>Pentapetalae</taxon>
        <taxon>rosids</taxon>
        <taxon>fabids</taxon>
        <taxon>Fabales</taxon>
        <taxon>Fabaceae</taxon>
        <taxon>Papilionoideae</taxon>
        <taxon>50 kb inversion clade</taxon>
        <taxon>genistoids sensu lato</taxon>
        <taxon>core genistoids</taxon>
        <taxon>Genisteae</taxon>
        <taxon>Lupinus</taxon>
    </lineage>
</organism>
<keyword evidence="8" id="KW-0418">Kinase</keyword>
<protein>
    <recommendedName>
        <fullName evidence="2">non-specific serine/threonine protein kinase</fullName>
        <ecNumber evidence="2">2.7.11.1</ecNumber>
    </recommendedName>
</protein>
<dbReference type="Gene3D" id="1.10.510.10">
    <property type="entry name" value="Transferase(Phosphotransferase) domain 1"/>
    <property type="match status" value="1"/>
</dbReference>
<evidence type="ECO:0000256" key="11">
    <source>
        <dbReference type="ARBA" id="ARBA00023136"/>
    </source>
</evidence>
<evidence type="ECO:0000256" key="3">
    <source>
        <dbReference type="ARBA" id="ARBA00022475"/>
    </source>
</evidence>
<comment type="subcellular location">
    <subcellularLocation>
        <location evidence="1">Cell membrane</location>
        <topology evidence="1">Single-pass membrane protein</topology>
    </subcellularLocation>
</comment>
<dbReference type="InterPro" id="IPR011009">
    <property type="entry name" value="Kinase-like_dom_sf"/>
</dbReference>
<evidence type="ECO:0000259" key="15">
    <source>
        <dbReference type="PROSITE" id="PS50011"/>
    </source>
</evidence>
<dbReference type="EC" id="2.7.11.1" evidence="2"/>
<dbReference type="PANTHER" id="PTHR47982:SF35">
    <property type="entry name" value="PROLINE-RICH RECEPTOR-LIKE PROTEIN KINASE PERK1-RELATED"/>
    <property type="match status" value="1"/>
</dbReference>
<evidence type="ECO:0000256" key="4">
    <source>
        <dbReference type="ARBA" id="ARBA00022527"/>
    </source>
</evidence>
<evidence type="ECO:0000256" key="13">
    <source>
        <dbReference type="ARBA" id="ARBA00048679"/>
    </source>
</evidence>
<comment type="caution">
    <text evidence="16">The sequence shown here is derived from an EMBL/GenBank/DDBJ whole genome shotgun (WGS) entry which is preliminary data.</text>
</comment>
<proteinExistence type="predicted"/>
<dbReference type="GO" id="GO:0005886">
    <property type="term" value="C:plasma membrane"/>
    <property type="evidence" value="ECO:0007669"/>
    <property type="project" value="UniProtKB-SubCell"/>
</dbReference>
<keyword evidence="17" id="KW-1185">Reference proteome</keyword>
<keyword evidence="3" id="KW-1003">Cell membrane</keyword>
<dbReference type="Pfam" id="PF07714">
    <property type="entry name" value="PK_Tyr_Ser-Thr"/>
    <property type="match status" value="1"/>
</dbReference>
<evidence type="ECO:0000256" key="5">
    <source>
        <dbReference type="ARBA" id="ARBA00022679"/>
    </source>
</evidence>
<name>A0A6A4NFG8_LUPAL</name>
<evidence type="ECO:0000256" key="14">
    <source>
        <dbReference type="SAM" id="Phobius"/>
    </source>
</evidence>
<evidence type="ECO:0000256" key="1">
    <source>
        <dbReference type="ARBA" id="ARBA00004162"/>
    </source>
</evidence>
<dbReference type="SUPFAM" id="SSF56112">
    <property type="entry name" value="Protein kinase-like (PK-like)"/>
    <property type="match status" value="1"/>
</dbReference>
<feature type="transmembrane region" description="Helical" evidence="14">
    <location>
        <begin position="24"/>
        <end position="43"/>
    </location>
</feature>
<evidence type="ECO:0000256" key="12">
    <source>
        <dbReference type="ARBA" id="ARBA00047899"/>
    </source>
</evidence>
<comment type="catalytic activity">
    <reaction evidence="12">
        <text>L-threonyl-[protein] + ATP = O-phospho-L-threonyl-[protein] + ADP + H(+)</text>
        <dbReference type="Rhea" id="RHEA:46608"/>
        <dbReference type="Rhea" id="RHEA-COMP:11060"/>
        <dbReference type="Rhea" id="RHEA-COMP:11605"/>
        <dbReference type="ChEBI" id="CHEBI:15378"/>
        <dbReference type="ChEBI" id="CHEBI:30013"/>
        <dbReference type="ChEBI" id="CHEBI:30616"/>
        <dbReference type="ChEBI" id="CHEBI:61977"/>
        <dbReference type="ChEBI" id="CHEBI:456216"/>
        <dbReference type="EC" id="2.7.11.1"/>
    </reaction>
</comment>
<dbReference type="InterPro" id="IPR047117">
    <property type="entry name" value="PERK1-13-like"/>
</dbReference>
<accession>A0A6A4NFG8</accession>
<evidence type="ECO:0000256" key="9">
    <source>
        <dbReference type="ARBA" id="ARBA00022840"/>
    </source>
</evidence>
<evidence type="ECO:0000313" key="16">
    <source>
        <dbReference type="EMBL" id="KAE9588190.1"/>
    </source>
</evidence>
<evidence type="ECO:0000313" key="17">
    <source>
        <dbReference type="Proteomes" id="UP000447434"/>
    </source>
</evidence>